<dbReference type="PANTHER" id="PTHR32096:SF115">
    <property type="entry name" value="WRKY TRANSCRIPTION FACTOR 30-RELATED"/>
    <property type="match status" value="1"/>
</dbReference>
<dbReference type="GO" id="GO:0005634">
    <property type="term" value="C:nucleus"/>
    <property type="evidence" value="ECO:0007669"/>
    <property type="project" value="UniProtKB-SubCell"/>
</dbReference>
<evidence type="ECO:0000256" key="5">
    <source>
        <dbReference type="ARBA" id="ARBA00023242"/>
    </source>
</evidence>
<evidence type="ECO:0000256" key="1">
    <source>
        <dbReference type="ARBA" id="ARBA00004123"/>
    </source>
</evidence>
<dbReference type="GO" id="GO:0009751">
    <property type="term" value="P:response to salicylic acid"/>
    <property type="evidence" value="ECO:0007669"/>
    <property type="project" value="UniProtKB-ARBA"/>
</dbReference>
<evidence type="ECO:0000256" key="4">
    <source>
        <dbReference type="ARBA" id="ARBA00023163"/>
    </source>
</evidence>
<feature type="compositionally biased region" description="Polar residues" evidence="7">
    <location>
        <begin position="199"/>
        <end position="209"/>
    </location>
</feature>
<dbReference type="SUPFAM" id="SSF118290">
    <property type="entry name" value="WRKY DNA-binding domain"/>
    <property type="match status" value="1"/>
</dbReference>
<comment type="subcellular location">
    <subcellularLocation>
        <location evidence="1">Nucleus</location>
    </subcellularLocation>
</comment>
<dbReference type="GO" id="GO:0010150">
    <property type="term" value="P:leaf senescence"/>
    <property type="evidence" value="ECO:0007669"/>
    <property type="project" value="UniProtKB-ARBA"/>
</dbReference>
<evidence type="ECO:0000259" key="8">
    <source>
        <dbReference type="PROSITE" id="PS50811"/>
    </source>
</evidence>
<protein>
    <recommendedName>
        <fullName evidence="8">WRKY domain-containing protein</fullName>
    </recommendedName>
</protein>
<feature type="compositionally biased region" description="Polar residues" evidence="7">
    <location>
        <begin position="73"/>
        <end position="95"/>
    </location>
</feature>
<evidence type="ECO:0000313" key="9">
    <source>
        <dbReference type="EMBL" id="KAL3524389.1"/>
    </source>
</evidence>
<dbReference type="InterPro" id="IPR003657">
    <property type="entry name" value="WRKY_dom"/>
</dbReference>
<reference evidence="9 10" key="1">
    <citation type="submission" date="2024-11" db="EMBL/GenBank/DDBJ databases">
        <title>A near-complete genome assembly of Cinchona calisaya.</title>
        <authorList>
            <person name="Lian D.C."/>
            <person name="Zhao X.W."/>
            <person name="Wei L."/>
        </authorList>
    </citation>
    <scope>NUCLEOTIDE SEQUENCE [LARGE SCALE GENOMIC DNA]</scope>
    <source>
        <tissue evidence="9">Nenye</tissue>
    </source>
</reference>
<dbReference type="SMART" id="SM00774">
    <property type="entry name" value="WRKY"/>
    <property type="match status" value="1"/>
</dbReference>
<dbReference type="InterPro" id="IPR036576">
    <property type="entry name" value="WRKY_dom_sf"/>
</dbReference>
<gene>
    <name evidence="9" type="ORF">ACH5RR_017223</name>
</gene>
<name>A0ABD2ZZC8_9GENT</name>
<dbReference type="AlphaFoldDB" id="A0ABD2ZZC8"/>
<feature type="compositionally biased region" description="Basic and acidic residues" evidence="7">
    <location>
        <begin position="96"/>
        <end position="115"/>
    </location>
</feature>
<dbReference type="GO" id="GO:0003677">
    <property type="term" value="F:DNA binding"/>
    <property type="evidence" value="ECO:0007669"/>
    <property type="project" value="UniProtKB-KW"/>
</dbReference>
<dbReference type="PROSITE" id="PS50811">
    <property type="entry name" value="WRKY"/>
    <property type="match status" value="1"/>
</dbReference>
<feature type="region of interest" description="Disordered" evidence="7">
    <location>
        <begin position="199"/>
        <end position="225"/>
    </location>
</feature>
<evidence type="ECO:0000256" key="7">
    <source>
        <dbReference type="SAM" id="MobiDB-lite"/>
    </source>
</evidence>
<keyword evidence="4" id="KW-0804">Transcription</keyword>
<dbReference type="EMBL" id="JBJUIK010000007">
    <property type="protein sequence ID" value="KAL3524389.1"/>
    <property type="molecule type" value="Genomic_DNA"/>
</dbReference>
<evidence type="ECO:0000256" key="6">
    <source>
        <dbReference type="ARBA" id="ARBA00060850"/>
    </source>
</evidence>
<comment type="caution">
    <text evidence="9">The sequence shown here is derived from an EMBL/GenBank/DDBJ whole genome shotgun (WGS) entry which is preliminary data.</text>
</comment>
<evidence type="ECO:0000256" key="2">
    <source>
        <dbReference type="ARBA" id="ARBA00023015"/>
    </source>
</evidence>
<comment type="similarity">
    <text evidence="6">Belongs to the WRKY group III family.</text>
</comment>
<dbReference type="Pfam" id="PF03106">
    <property type="entry name" value="WRKY"/>
    <property type="match status" value="1"/>
</dbReference>
<sequence>MENSTDWERRNTMINELMLGRELAKQLQIHILNAPSSSSSHESRELLVQKILNSFEKVLNMLKGKATMRDTQQRCTKTSTTIGMSESPRSLSGSPRSEDSDREFRDQQDPRDIVSRKRKTMPRWTKHVRVCPGTGLEGPLDDGFNWRKYGQKDILGAKYPRGYYRCIHQHVQGCQAAKQVQRSNEDPTMFEVTYRGSHTCNQRSQSLNPPSALAENPAETSPQPQMNHLQETLLSFQRELKVGFSSTSTTKPEEIHAFLPTLAINNFAGDLSPPFIPPPATSGPNHFPVSYAHISSFAGTQNSYASESQTGGLDQMEFDSNFTFDSNSGFFS</sequence>
<keyword evidence="5" id="KW-0539">Nucleus</keyword>
<evidence type="ECO:0000313" key="10">
    <source>
        <dbReference type="Proteomes" id="UP001630127"/>
    </source>
</evidence>
<dbReference type="InterPro" id="IPR044810">
    <property type="entry name" value="WRKY_plant"/>
</dbReference>
<dbReference type="GO" id="GO:0010193">
    <property type="term" value="P:response to ozone"/>
    <property type="evidence" value="ECO:0007669"/>
    <property type="project" value="UniProtKB-ARBA"/>
</dbReference>
<accession>A0ABD2ZZC8</accession>
<dbReference type="GO" id="GO:0042542">
    <property type="term" value="P:response to hydrogen peroxide"/>
    <property type="evidence" value="ECO:0007669"/>
    <property type="project" value="UniProtKB-ARBA"/>
</dbReference>
<keyword evidence="10" id="KW-1185">Reference proteome</keyword>
<evidence type="ECO:0000256" key="3">
    <source>
        <dbReference type="ARBA" id="ARBA00023125"/>
    </source>
</evidence>
<dbReference type="Gene3D" id="2.20.25.80">
    <property type="entry name" value="WRKY domain"/>
    <property type="match status" value="1"/>
</dbReference>
<feature type="domain" description="WRKY" evidence="8">
    <location>
        <begin position="135"/>
        <end position="198"/>
    </location>
</feature>
<keyword evidence="3" id="KW-0238">DNA-binding</keyword>
<organism evidence="9 10">
    <name type="scientific">Cinchona calisaya</name>
    <dbReference type="NCBI Taxonomy" id="153742"/>
    <lineage>
        <taxon>Eukaryota</taxon>
        <taxon>Viridiplantae</taxon>
        <taxon>Streptophyta</taxon>
        <taxon>Embryophyta</taxon>
        <taxon>Tracheophyta</taxon>
        <taxon>Spermatophyta</taxon>
        <taxon>Magnoliopsida</taxon>
        <taxon>eudicotyledons</taxon>
        <taxon>Gunneridae</taxon>
        <taxon>Pentapetalae</taxon>
        <taxon>asterids</taxon>
        <taxon>lamiids</taxon>
        <taxon>Gentianales</taxon>
        <taxon>Rubiaceae</taxon>
        <taxon>Cinchonoideae</taxon>
        <taxon>Cinchoneae</taxon>
        <taxon>Cinchona</taxon>
    </lineage>
</organism>
<proteinExistence type="inferred from homology"/>
<keyword evidence="2" id="KW-0805">Transcription regulation</keyword>
<dbReference type="FunFam" id="2.20.25.80:FF:000009">
    <property type="entry name" value="WRKY transcription factor 53"/>
    <property type="match status" value="1"/>
</dbReference>
<dbReference type="Proteomes" id="UP001630127">
    <property type="component" value="Unassembled WGS sequence"/>
</dbReference>
<feature type="region of interest" description="Disordered" evidence="7">
    <location>
        <begin position="67"/>
        <end position="119"/>
    </location>
</feature>
<dbReference type="PANTHER" id="PTHR32096">
    <property type="entry name" value="WRKY TRANSCRIPTION FACTOR 30-RELATED-RELATED"/>
    <property type="match status" value="1"/>
</dbReference>